<dbReference type="NCBIfam" id="TIGR00125">
    <property type="entry name" value="cyt_tran_rel"/>
    <property type="match status" value="1"/>
</dbReference>
<dbReference type="PANTHER" id="PTHR46969">
    <property type="entry name" value="BIFUNCTIONAL PROTEIN HLDE"/>
    <property type="match status" value="1"/>
</dbReference>
<dbReference type="Gene3D" id="3.40.50.620">
    <property type="entry name" value="HUPs"/>
    <property type="match status" value="1"/>
</dbReference>
<evidence type="ECO:0000313" key="6">
    <source>
        <dbReference type="Proteomes" id="UP000176854"/>
    </source>
</evidence>
<dbReference type="AlphaFoldDB" id="A0A1F5ZAW6"/>
<dbReference type="GO" id="GO:0033785">
    <property type="term" value="F:heptose 7-phosphate kinase activity"/>
    <property type="evidence" value="ECO:0007669"/>
    <property type="project" value="TreeGrafter"/>
</dbReference>
<dbReference type="SUPFAM" id="SSF53613">
    <property type="entry name" value="Ribokinase-like"/>
    <property type="match status" value="1"/>
</dbReference>
<name>A0A1F5ZAW6_9BACT</name>
<gene>
    <name evidence="5" type="ORF">A2154_03125</name>
</gene>
<dbReference type="PANTHER" id="PTHR46969:SF1">
    <property type="entry name" value="BIFUNCTIONAL PROTEIN HLDE"/>
    <property type="match status" value="1"/>
</dbReference>
<dbReference type="STRING" id="1798373.A2154_03125"/>
<feature type="domain" description="Carbohydrate kinase PfkB" evidence="3">
    <location>
        <begin position="200"/>
        <end position="495"/>
    </location>
</feature>
<evidence type="ECO:0008006" key="7">
    <source>
        <dbReference type="Google" id="ProtNLM"/>
    </source>
</evidence>
<dbReference type="InterPro" id="IPR014729">
    <property type="entry name" value="Rossmann-like_a/b/a_fold"/>
</dbReference>
<dbReference type="InterPro" id="IPR004821">
    <property type="entry name" value="Cyt_trans-like"/>
</dbReference>
<evidence type="ECO:0000256" key="2">
    <source>
        <dbReference type="ARBA" id="ARBA00023277"/>
    </source>
</evidence>
<dbReference type="Pfam" id="PF00294">
    <property type="entry name" value="PfkB"/>
    <property type="match status" value="1"/>
</dbReference>
<reference evidence="5 6" key="1">
    <citation type="journal article" date="2016" name="Nat. Commun.">
        <title>Thousands of microbial genomes shed light on interconnected biogeochemical processes in an aquifer system.</title>
        <authorList>
            <person name="Anantharaman K."/>
            <person name="Brown C.T."/>
            <person name="Hug L.A."/>
            <person name="Sharon I."/>
            <person name="Castelle C.J."/>
            <person name="Probst A.J."/>
            <person name="Thomas B.C."/>
            <person name="Singh A."/>
            <person name="Wilkins M.J."/>
            <person name="Karaoz U."/>
            <person name="Brodie E.L."/>
            <person name="Williams K.H."/>
            <person name="Hubbard S.S."/>
            <person name="Banfield J.F."/>
        </authorList>
    </citation>
    <scope>NUCLEOTIDE SEQUENCE [LARGE SCALE GENOMIC DNA]</scope>
</reference>
<dbReference type="Gene3D" id="3.40.1190.20">
    <property type="match status" value="1"/>
</dbReference>
<dbReference type="EMBL" id="MFJC01000018">
    <property type="protein sequence ID" value="OGG09619.1"/>
    <property type="molecule type" value="Genomic_DNA"/>
</dbReference>
<evidence type="ECO:0000256" key="1">
    <source>
        <dbReference type="ARBA" id="ARBA00023268"/>
    </source>
</evidence>
<feature type="domain" description="Cytidyltransferase-like" evidence="4">
    <location>
        <begin position="32"/>
        <end position="162"/>
    </location>
</feature>
<protein>
    <recommendedName>
        <fullName evidence="7">Cytidyltransferase</fullName>
    </recommendedName>
</protein>
<accession>A0A1F5ZAW6</accession>
<dbReference type="GO" id="GO:0033786">
    <property type="term" value="F:heptose-1-phosphate adenylyltransferase activity"/>
    <property type="evidence" value="ECO:0007669"/>
    <property type="project" value="TreeGrafter"/>
</dbReference>
<keyword evidence="2" id="KW-0119">Carbohydrate metabolism</keyword>
<dbReference type="InterPro" id="IPR011611">
    <property type="entry name" value="PfkB_dom"/>
</dbReference>
<proteinExistence type="predicted"/>
<dbReference type="GO" id="GO:0005829">
    <property type="term" value="C:cytosol"/>
    <property type="evidence" value="ECO:0007669"/>
    <property type="project" value="TreeGrafter"/>
</dbReference>
<dbReference type="InterPro" id="IPR029056">
    <property type="entry name" value="Ribokinase-like"/>
</dbReference>
<dbReference type="Pfam" id="PF01467">
    <property type="entry name" value="CTP_transf_like"/>
    <property type="match status" value="1"/>
</dbReference>
<evidence type="ECO:0000259" key="4">
    <source>
        <dbReference type="Pfam" id="PF01467"/>
    </source>
</evidence>
<sequence length="514" mass="58000">MKVGTDKKIKRLATLANISQKLRSAGQKIVLCHGVFDLVHPGHIKHFQSAKRHGDILIVTITADKYVNKGPGRPIFVQQLRAEVLAAIEIIDYVAIVNSPSSIDAIEAVKPDFYIKGPDYKNRKPQKTIPTKLQEEKSTVEKHGGKLIYTDDEIVFSSSKLISEYLDVYPKKTKNYLDAFKKKYTSEMIIGQFEKMSDIKALVIGDAIIDQYHYALPIGKSSKEPVLVHQYIYSESYIGGVLATANHIAALSKHVSLVTLLGKQKSFKNFIIRKLRPEVTAKFYFQSRGSTIIKRRFLDVNTKQKLFQISYMKDEFILPEKTEAQVLEFLDHEIPRHDLIVVNDFGHNIMTDAIIRLICRKANFLALNVQTNSANFGFNIVTKYPRADYICIDDQEIRLATHDKHGNLQMLIRKIYQRMRCRLVVVTKGPNGSLAYTKENGFYESPALTDKIVDRVGAGDALFAITAPCVYAGLPPEEVVLIGNVAGALKVQIMGNKSQIELVDMVKFINRLLK</sequence>
<dbReference type="SUPFAM" id="SSF52374">
    <property type="entry name" value="Nucleotidylyl transferase"/>
    <property type="match status" value="1"/>
</dbReference>
<keyword evidence="1" id="KW-0511">Multifunctional enzyme</keyword>
<dbReference type="Proteomes" id="UP000176854">
    <property type="component" value="Unassembled WGS sequence"/>
</dbReference>
<comment type="caution">
    <text evidence="5">The sequence shown here is derived from an EMBL/GenBank/DDBJ whole genome shotgun (WGS) entry which is preliminary data.</text>
</comment>
<evidence type="ECO:0000313" key="5">
    <source>
        <dbReference type="EMBL" id="OGG09619.1"/>
    </source>
</evidence>
<organism evidence="5 6">
    <name type="scientific">Candidatus Gottesmanbacteria bacterium RBG_16_43_7</name>
    <dbReference type="NCBI Taxonomy" id="1798373"/>
    <lineage>
        <taxon>Bacteria</taxon>
        <taxon>Candidatus Gottesmaniibacteriota</taxon>
    </lineage>
</organism>
<evidence type="ECO:0000259" key="3">
    <source>
        <dbReference type="Pfam" id="PF00294"/>
    </source>
</evidence>